<evidence type="ECO:0000313" key="1">
    <source>
        <dbReference type="EMBL" id="ABY42586.1"/>
    </source>
</evidence>
<evidence type="ECO:0000313" key="2">
    <source>
        <dbReference type="Proteomes" id="UP000002154"/>
    </source>
</evidence>
<sequence length="34" mass="4231">MLPFFTYFSNFSSIQSFTNWEFFSYEKEIYGMIK</sequence>
<protein>
    <submittedName>
        <fullName evidence="1">Uncharacterized protein</fullName>
    </submittedName>
</protein>
<dbReference type="KEGG" id="bwe:BcerKBAB4_1339"/>
<dbReference type="Proteomes" id="UP000002154">
    <property type="component" value="Chromosome"/>
</dbReference>
<proteinExistence type="predicted"/>
<gene>
    <name evidence="1" type="ordered locus">BcerKBAB4_1339</name>
</gene>
<reference evidence="1 2" key="1">
    <citation type="journal article" date="2008" name="Chem. Biol. Interact.">
        <title>Extending the Bacillus cereus group genomics to putative food-borne pathogens of different toxicity.</title>
        <authorList>
            <person name="Lapidus A."/>
            <person name="Goltsman E."/>
            <person name="Auger S."/>
            <person name="Galleron N."/>
            <person name="Segurens B."/>
            <person name="Dossat C."/>
            <person name="Land M.L."/>
            <person name="Broussolle V."/>
            <person name="Brillard J."/>
            <person name="Guinebretiere M.H."/>
            <person name="Sanchis V."/>
            <person name="Nguen-The C."/>
            <person name="Lereclus D."/>
            <person name="Richardson P."/>
            <person name="Wincker P."/>
            <person name="Weissenbach J."/>
            <person name="Ehrlich S.D."/>
            <person name="Sorokin A."/>
        </authorList>
    </citation>
    <scope>NUCLEOTIDE SEQUENCE [LARGE SCALE GENOMIC DNA]</scope>
    <source>
        <strain evidence="1 2">KBAB4</strain>
    </source>
</reference>
<name>A9VLI4_BACMK</name>
<organism evidence="1 2">
    <name type="scientific">Bacillus mycoides (strain KBAB4)</name>
    <name type="common">Bacillus weihenstephanensis</name>
    <dbReference type="NCBI Taxonomy" id="315730"/>
    <lineage>
        <taxon>Bacteria</taxon>
        <taxon>Bacillati</taxon>
        <taxon>Bacillota</taxon>
        <taxon>Bacilli</taxon>
        <taxon>Bacillales</taxon>
        <taxon>Bacillaceae</taxon>
        <taxon>Bacillus</taxon>
        <taxon>Bacillus cereus group</taxon>
    </lineage>
</organism>
<dbReference type="AlphaFoldDB" id="A9VLI4"/>
<dbReference type="EMBL" id="CP000903">
    <property type="protein sequence ID" value="ABY42586.1"/>
    <property type="molecule type" value="Genomic_DNA"/>
</dbReference>
<dbReference type="HOGENOM" id="CLU_3372256_0_0_9"/>
<accession>A9VLI4</accession>